<feature type="compositionally biased region" description="Acidic residues" evidence="1">
    <location>
        <begin position="226"/>
        <end position="250"/>
    </location>
</feature>
<dbReference type="RefSeq" id="WP_345373862.1">
    <property type="nucleotide sequence ID" value="NZ_BAABJX010000052.1"/>
</dbReference>
<sequence>MNKFTKLVSAAALSAALFSCEGTENLDGGNTAISFKGTGSALTLSNARMANTTMISITEAQMGLKAIEMEAEWEVEDDMGNEMEYEKEYEFEGAYTLDLVAGTASPELPLSMVEPGLYNEVEVEIDNVLEGEHSVIFKGTYESAEGAVAFEFTSNEEFEFEVESDTGFQIDEATVSNLLVLFDFDIILNGVDMSTATVAEDGVIYINEAMNAELYETITRQLEIAGDVDEDDDNDGEHDDDEEEENEVED</sequence>
<organism evidence="2 3">
    <name type="scientific">Algivirga pacifica</name>
    <dbReference type="NCBI Taxonomy" id="1162670"/>
    <lineage>
        <taxon>Bacteria</taxon>
        <taxon>Pseudomonadati</taxon>
        <taxon>Bacteroidota</taxon>
        <taxon>Cytophagia</taxon>
        <taxon>Cytophagales</taxon>
        <taxon>Flammeovirgaceae</taxon>
        <taxon>Algivirga</taxon>
    </lineage>
</organism>
<dbReference type="PROSITE" id="PS51257">
    <property type="entry name" value="PROKAR_LIPOPROTEIN"/>
    <property type="match status" value="1"/>
</dbReference>
<feature type="region of interest" description="Disordered" evidence="1">
    <location>
        <begin position="225"/>
        <end position="250"/>
    </location>
</feature>
<reference evidence="3" key="1">
    <citation type="journal article" date="2019" name="Int. J. Syst. Evol. Microbiol.">
        <title>The Global Catalogue of Microorganisms (GCM) 10K type strain sequencing project: providing services to taxonomists for standard genome sequencing and annotation.</title>
        <authorList>
            <consortium name="The Broad Institute Genomics Platform"/>
            <consortium name="The Broad Institute Genome Sequencing Center for Infectious Disease"/>
            <person name="Wu L."/>
            <person name="Ma J."/>
        </authorList>
    </citation>
    <scope>NUCLEOTIDE SEQUENCE [LARGE SCALE GENOMIC DNA]</scope>
    <source>
        <strain evidence="3">JCM 18326</strain>
    </source>
</reference>
<evidence type="ECO:0000313" key="2">
    <source>
        <dbReference type="EMBL" id="GAA4845923.1"/>
    </source>
</evidence>
<dbReference type="Proteomes" id="UP001500298">
    <property type="component" value="Unassembled WGS sequence"/>
</dbReference>
<comment type="caution">
    <text evidence="2">The sequence shown here is derived from an EMBL/GenBank/DDBJ whole genome shotgun (WGS) entry which is preliminary data.</text>
</comment>
<evidence type="ECO:0000313" key="3">
    <source>
        <dbReference type="Proteomes" id="UP001500298"/>
    </source>
</evidence>
<keyword evidence="3" id="KW-1185">Reference proteome</keyword>
<protein>
    <recommendedName>
        <fullName evidence="4">DUF4382 domain-containing protein</fullName>
    </recommendedName>
</protein>
<name>A0ABP9DHA7_9BACT</name>
<gene>
    <name evidence="2" type="ORF">GCM10023331_33380</name>
</gene>
<accession>A0ABP9DHA7</accession>
<evidence type="ECO:0008006" key="4">
    <source>
        <dbReference type="Google" id="ProtNLM"/>
    </source>
</evidence>
<dbReference type="EMBL" id="BAABJX010000052">
    <property type="protein sequence ID" value="GAA4845923.1"/>
    <property type="molecule type" value="Genomic_DNA"/>
</dbReference>
<proteinExistence type="predicted"/>
<evidence type="ECO:0000256" key="1">
    <source>
        <dbReference type="SAM" id="MobiDB-lite"/>
    </source>
</evidence>